<evidence type="ECO:0000313" key="2">
    <source>
        <dbReference type="Proteomes" id="UP000696280"/>
    </source>
</evidence>
<sequence>MNLVARGLVSPEEAGSLLSHRHTSRDGDDIVIWSLLFNEKAYHSPEAMWRSRIQDMGDNGQYNLDINTGFLISSAPRVEGENGLSWAPARPAVRTTSPSDGQKAYIAYSVADTSLVEVIPQGLKADWLLHKFPGGKGAQLSPIESKVLGRIQNLYIQNYQYGALLQPKSLNRWGNTSPARYEGNANGPIYAVCSSDTGNGSDWKWRGVFEWDVDEPLPFFEPEIILIA</sequence>
<reference evidence="1" key="1">
    <citation type="submission" date="2021-07" db="EMBL/GenBank/DDBJ databases">
        <authorList>
            <person name="Durling M."/>
        </authorList>
    </citation>
    <scope>NUCLEOTIDE SEQUENCE</scope>
</reference>
<dbReference type="AlphaFoldDB" id="A0A9N9PWI7"/>
<accession>A0A9N9PWI7</accession>
<gene>
    <name evidence="1" type="ORF">HYFRA_00011958</name>
</gene>
<name>A0A9N9PWI7_9HELO</name>
<evidence type="ECO:0000313" key="1">
    <source>
        <dbReference type="EMBL" id="CAG8956647.1"/>
    </source>
</evidence>
<organism evidence="1 2">
    <name type="scientific">Hymenoscyphus fraxineus</name>
    <dbReference type="NCBI Taxonomy" id="746836"/>
    <lineage>
        <taxon>Eukaryota</taxon>
        <taxon>Fungi</taxon>
        <taxon>Dikarya</taxon>
        <taxon>Ascomycota</taxon>
        <taxon>Pezizomycotina</taxon>
        <taxon>Leotiomycetes</taxon>
        <taxon>Helotiales</taxon>
        <taxon>Helotiaceae</taxon>
        <taxon>Hymenoscyphus</taxon>
    </lineage>
</organism>
<keyword evidence="2" id="KW-1185">Reference proteome</keyword>
<dbReference type="EMBL" id="CAJVRL010000071">
    <property type="protein sequence ID" value="CAG8956647.1"/>
    <property type="molecule type" value="Genomic_DNA"/>
</dbReference>
<proteinExistence type="predicted"/>
<dbReference type="Proteomes" id="UP000696280">
    <property type="component" value="Unassembled WGS sequence"/>
</dbReference>
<dbReference type="OrthoDB" id="2426273at2759"/>
<protein>
    <submittedName>
        <fullName evidence="1">Uncharacterized protein</fullName>
    </submittedName>
</protein>
<comment type="caution">
    <text evidence="1">The sequence shown here is derived from an EMBL/GenBank/DDBJ whole genome shotgun (WGS) entry which is preliminary data.</text>
</comment>